<organism evidence="5 6">
    <name type="scientific">Saitozyma podzolica</name>
    <dbReference type="NCBI Taxonomy" id="1890683"/>
    <lineage>
        <taxon>Eukaryota</taxon>
        <taxon>Fungi</taxon>
        <taxon>Dikarya</taxon>
        <taxon>Basidiomycota</taxon>
        <taxon>Agaricomycotina</taxon>
        <taxon>Tremellomycetes</taxon>
        <taxon>Tremellales</taxon>
        <taxon>Trimorphomycetaceae</taxon>
        <taxon>Saitozyma</taxon>
    </lineage>
</organism>
<dbReference type="GO" id="GO:1990904">
    <property type="term" value="C:ribonucleoprotein complex"/>
    <property type="evidence" value="ECO:0007669"/>
    <property type="project" value="UniProtKB-KW"/>
</dbReference>
<dbReference type="Pfam" id="PF00366">
    <property type="entry name" value="Ribosomal_S17"/>
    <property type="match status" value="1"/>
</dbReference>
<evidence type="ECO:0000256" key="1">
    <source>
        <dbReference type="ARBA" id="ARBA00010254"/>
    </source>
</evidence>
<dbReference type="GO" id="GO:0005739">
    <property type="term" value="C:mitochondrion"/>
    <property type="evidence" value="ECO:0007669"/>
    <property type="project" value="TreeGrafter"/>
</dbReference>
<evidence type="ECO:0000256" key="3">
    <source>
        <dbReference type="ARBA" id="ARBA00023274"/>
    </source>
</evidence>
<comment type="similarity">
    <text evidence="1">Belongs to the universal ribosomal protein uS17 family.</text>
</comment>
<dbReference type="EMBL" id="RSCD01000005">
    <property type="protein sequence ID" value="RSH92590.1"/>
    <property type="molecule type" value="Genomic_DNA"/>
</dbReference>
<keyword evidence="2" id="KW-0689">Ribosomal protein</keyword>
<sequence>MPNILSGTVTKTGAMAKTITVTISRRFEHPKLIKQIERHHKMLVHDEFQQAMVGDRVSIIHGKPFSRRKHFALQSINRHGTDVPVQRPLSSGAGAGAEGRIPGSKILGELRAEATA</sequence>
<evidence type="ECO:0000313" key="6">
    <source>
        <dbReference type="Proteomes" id="UP000279259"/>
    </source>
</evidence>
<comment type="caution">
    <text evidence="5">The sequence shown here is derived from an EMBL/GenBank/DDBJ whole genome shotgun (WGS) entry which is preliminary data.</text>
</comment>
<accession>A0A427YNG5</accession>
<dbReference type="GO" id="GO:0005840">
    <property type="term" value="C:ribosome"/>
    <property type="evidence" value="ECO:0007669"/>
    <property type="project" value="UniProtKB-KW"/>
</dbReference>
<gene>
    <name evidence="5" type="ORF">EHS25_008035</name>
</gene>
<feature type="region of interest" description="Disordered" evidence="4">
    <location>
        <begin position="78"/>
        <end position="116"/>
    </location>
</feature>
<dbReference type="SUPFAM" id="SSF50249">
    <property type="entry name" value="Nucleic acid-binding proteins"/>
    <property type="match status" value="1"/>
</dbReference>
<dbReference type="GO" id="GO:0003735">
    <property type="term" value="F:structural constituent of ribosome"/>
    <property type="evidence" value="ECO:0007669"/>
    <property type="project" value="InterPro"/>
</dbReference>
<keyword evidence="6" id="KW-1185">Reference proteome</keyword>
<dbReference type="STRING" id="1890683.A0A427YNG5"/>
<dbReference type="InterPro" id="IPR000266">
    <property type="entry name" value="Ribosomal_uS17"/>
</dbReference>
<dbReference type="Gene3D" id="2.40.50.140">
    <property type="entry name" value="Nucleic acid-binding proteins"/>
    <property type="match status" value="1"/>
</dbReference>
<dbReference type="PANTHER" id="PTHR10744">
    <property type="entry name" value="40S RIBOSOMAL PROTEIN S11 FAMILY MEMBER"/>
    <property type="match status" value="1"/>
</dbReference>
<evidence type="ECO:0000256" key="2">
    <source>
        <dbReference type="ARBA" id="ARBA00022980"/>
    </source>
</evidence>
<protein>
    <recommendedName>
        <fullName evidence="7">30S ribosomal protein S17</fullName>
    </recommendedName>
</protein>
<evidence type="ECO:0008006" key="7">
    <source>
        <dbReference type="Google" id="ProtNLM"/>
    </source>
</evidence>
<evidence type="ECO:0000313" key="5">
    <source>
        <dbReference type="EMBL" id="RSH92590.1"/>
    </source>
</evidence>
<dbReference type="OrthoDB" id="274752at2759"/>
<dbReference type="AlphaFoldDB" id="A0A427YNG5"/>
<reference evidence="5 6" key="1">
    <citation type="submission" date="2018-11" db="EMBL/GenBank/DDBJ databases">
        <title>Genome sequence of Saitozyma podzolica DSM 27192.</title>
        <authorList>
            <person name="Aliyu H."/>
            <person name="Gorte O."/>
            <person name="Ochsenreither K."/>
        </authorList>
    </citation>
    <scope>NUCLEOTIDE SEQUENCE [LARGE SCALE GENOMIC DNA]</scope>
    <source>
        <strain evidence="5 6">DSM 27192</strain>
    </source>
</reference>
<dbReference type="GO" id="GO:0006412">
    <property type="term" value="P:translation"/>
    <property type="evidence" value="ECO:0007669"/>
    <property type="project" value="InterPro"/>
</dbReference>
<name>A0A427YNG5_9TREE</name>
<proteinExistence type="inferred from homology"/>
<dbReference type="PANTHER" id="PTHR10744:SF1">
    <property type="entry name" value="SMALL RIBOSOMAL SUBUNIT PROTEIN US17M"/>
    <property type="match status" value="1"/>
</dbReference>
<dbReference type="CDD" id="cd00364">
    <property type="entry name" value="Ribosomal_uS17"/>
    <property type="match status" value="1"/>
</dbReference>
<dbReference type="InterPro" id="IPR012340">
    <property type="entry name" value="NA-bd_OB-fold"/>
</dbReference>
<keyword evidence="3" id="KW-0687">Ribonucleoprotein</keyword>
<dbReference type="Proteomes" id="UP000279259">
    <property type="component" value="Unassembled WGS sequence"/>
</dbReference>
<evidence type="ECO:0000256" key="4">
    <source>
        <dbReference type="SAM" id="MobiDB-lite"/>
    </source>
</evidence>